<organism evidence="2 3">
    <name type="scientific">Candidatus Entotheonella gemina</name>
    <dbReference type="NCBI Taxonomy" id="1429439"/>
    <lineage>
        <taxon>Bacteria</taxon>
        <taxon>Pseudomonadati</taxon>
        <taxon>Nitrospinota/Tectimicrobiota group</taxon>
        <taxon>Candidatus Tectimicrobiota</taxon>
        <taxon>Candidatus Entotheonellia</taxon>
        <taxon>Candidatus Entotheonellales</taxon>
        <taxon>Candidatus Entotheonellaceae</taxon>
        <taxon>Candidatus Entotheonella</taxon>
    </lineage>
</organism>
<protein>
    <submittedName>
        <fullName evidence="2">Uncharacterized protein</fullName>
    </submittedName>
</protein>
<sequence length="158" mass="16745">MCRFKRKAPPDACSSNGQSPEIGMSRLEPFEGSGVRAAIAYLDDGTELKAIGFAIGLDPALDAATLIYDRQSEYTGPEACQPQLPVGDPDDLRNTECVGAWVVAPDGTATLEAANVFDEVGGGRIHVPLDKIGTTSVRQTDGDACLRPRPRLACGRVK</sequence>
<evidence type="ECO:0000256" key="1">
    <source>
        <dbReference type="SAM" id="MobiDB-lite"/>
    </source>
</evidence>
<evidence type="ECO:0000313" key="2">
    <source>
        <dbReference type="EMBL" id="ETW97781.1"/>
    </source>
</evidence>
<reference evidence="2 3" key="1">
    <citation type="journal article" date="2014" name="Nature">
        <title>An environmental bacterial taxon with a large and distinct metabolic repertoire.</title>
        <authorList>
            <person name="Wilson M.C."/>
            <person name="Mori T."/>
            <person name="Ruckert C."/>
            <person name="Uria A.R."/>
            <person name="Helf M.J."/>
            <person name="Takada K."/>
            <person name="Gernert C."/>
            <person name="Steffens U.A."/>
            <person name="Heycke N."/>
            <person name="Schmitt S."/>
            <person name="Rinke C."/>
            <person name="Helfrich E.J."/>
            <person name="Brachmann A.O."/>
            <person name="Gurgui C."/>
            <person name="Wakimoto T."/>
            <person name="Kracht M."/>
            <person name="Crusemann M."/>
            <person name="Hentschel U."/>
            <person name="Abe I."/>
            <person name="Matsunaga S."/>
            <person name="Kalinowski J."/>
            <person name="Takeyama H."/>
            <person name="Piel J."/>
        </authorList>
    </citation>
    <scope>NUCLEOTIDE SEQUENCE [LARGE SCALE GENOMIC DNA]</scope>
    <source>
        <strain evidence="3">TSY2</strain>
    </source>
</reference>
<comment type="caution">
    <text evidence="2">The sequence shown here is derived from an EMBL/GenBank/DDBJ whole genome shotgun (WGS) entry which is preliminary data.</text>
</comment>
<feature type="region of interest" description="Disordered" evidence="1">
    <location>
        <begin position="1"/>
        <end position="24"/>
    </location>
</feature>
<dbReference type="Proteomes" id="UP000019140">
    <property type="component" value="Unassembled WGS sequence"/>
</dbReference>
<dbReference type="HOGENOM" id="CLU_1666187_0_0_7"/>
<dbReference type="EMBL" id="AZHX01002015">
    <property type="protein sequence ID" value="ETW97781.1"/>
    <property type="molecule type" value="Genomic_DNA"/>
</dbReference>
<dbReference type="AlphaFoldDB" id="W4LKC5"/>
<accession>W4LKC5</accession>
<name>W4LKC5_9BACT</name>
<proteinExistence type="predicted"/>
<keyword evidence="3" id="KW-1185">Reference proteome</keyword>
<gene>
    <name evidence="2" type="ORF">ETSY2_43975</name>
</gene>
<evidence type="ECO:0000313" key="3">
    <source>
        <dbReference type="Proteomes" id="UP000019140"/>
    </source>
</evidence>